<dbReference type="PANTHER" id="PTHR12904">
    <property type="match status" value="1"/>
</dbReference>
<dbReference type="InterPro" id="IPR051341">
    <property type="entry name" value="Zyg-11_UBL_adapter"/>
</dbReference>
<name>Q4TE20_TETNG</name>
<reference evidence="1" key="2">
    <citation type="submission" date="2004-02" db="EMBL/GenBank/DDBJ databases">
        <authorList>
            <consortium name="Genoscope"/>
            <consortium name="Whitehead Institute Centre for Genome Research"/>
        </authorList>
    </citation>
    <scope>NUCLEOTIDE SEQUENCE</scope>
</reference>
<dbReference type="EMBL" id="CAAE01005868">
    <property type="protein sequence ID" value="CAF88862.1"/>
    <property type="molecule type" value="Genomic_DNA"/>
</dbReference>
<dbReference type="PANTHER" id="PTHR12904:SF23">
    <property type="entry name" value="PROTEIN ZER-1 HOMOLOG"/>
    <property type="match status" value="1"/>
</dbReference>
<dbReference type="GO" id="GO:0031462">
    <property type="term" value="C:Cul2-RING ubiquitin ligase complex"/>
    <property type="evidence" value="ECO:0007669"/>
    <property type="project" value="TreeGrafter"/>
</dbReference>
<dbReference type="OrthoDB" id="5783533at2759"/>
<protein>
    <submittedName>
        <fullName evidence="1">(spotted green pufferfish) hypothetical protein</fullName>
    </submittedName>
</protein>
<dbReference type="KEGG" id="tng:GSTEN00002501G001"/>
<gene>
    <name evidence="1" type="ORF">GSTENG00002501001</name>
</gene>
<sequence>MAAPAGDDPDSLMSLTTVFCLRNLRRTMCCQGSRNKLSLRPDVFLPSEICDKLLGTYVELVQTDSSFQPQDGFFQLFSDPRSTRLTRVQLREDVVRDKDLEAIRKQDLIELQLTYCSSLSSRSLRTLACFRETLVSLCLFGVATSSTRRVRRWPATRTARTRTVPRPGRRWRRTSASRASGVCGC</sequence>
<reference evidence="1" key="1">
    <citation type="journal article" date="2004" name="Nature">
        <title>Genome duplication in the teleost fish Tetraodon nigroviridis reveals the early vertebrate proto-karyotype.</title>
        <authorList>
            <person name="Jaillon O."/>
            <person name="Aury J.-M."/>
            <person name="Brunet F."/>
            <person name="Petit J.-L."/>
            <person name="Stange-Thomann N."/>
            <person name="Mauceli E."/>
            <person name="Bouneau L."/>
            <person name="Fischer C."/>
            <person name="Ozouf-Costaz C."/>
            <person name="Bernot A."/>
            <person name="Nicaud S."/>
            <person name="Jaffe D."/>
            <person name="Fisher S."/>
            <person name="Lutfalla G."/>
            <person name="Dossat C."/>
            <person name="Segurens B."/>
            <person name="Dasilva C."/>
            <person name="Salanoubat M."/>
            <person name="Levy M."/>
            <person name="Boudet N."/>
            <person name="Castellano S."/>
            <person name="Anthouard V."/>
            <person name="Jubin C."/>
            <person name="Castelli V."/>
            <person name="Katinka M."/>
            <person name="Vacherie B."/>
            <person name="Biemont C."/>
            <person name="Skalli Z."/>
            <person name="Cattolico L."/>
            <person name="Poulain J."/>
            <person name="De Berardinis V."/>
            <person name="Cruaud C."/>
            <person name="Duprat S."/>
            <person name="Brottier P."/>
            <person name="Coutanceau J.-P."/>
            <person name="Gouzy J."/>
            <person name="Parra G."/>
            <person name="Lardier G."/>
            <person name="Chapple C."/>
            <person name="McKernan K.J."/>
            <person name="McEwan P."/>
            <person name="Bosak S."/>
            <person name="Kellis M."/>
            <person name="Volff J.-N."/>
            <person name="Guigo R."/>
            <person name="Zody M.C."/>
            <person name="Mesirov J."/>
            <person name="Lindblad-Toh K."/>
            <person name="Birren B."/>
            <person name="Nusbaum C."/>
            <person name="Kahn D."/>
            <person name="Robinson-Rechavi M."/>
            <person name="Laudet V."/>
            <person name="Schachter V."/>
            <person name="Quetier F."/>
            <person name="Saurin W."/>
            <person name="Scarpelli C."/>
            <person name="Wincker P."/>
            <person name="Lander E.S."/>
            <person name="Weissenbach J."/>
            <person name="Roest Crollius H."/>
        </authorList>
    </citation>
    <scope>NUCLEOTIDE SEQUENCE [LARGE SCALE GENOMIC DNA]</scope>
</reference>
<proteinExistence type="predicted"/>
<organism evidence="1">
    <name type="scientific">Tetraodon nigroviridis</name>
    <name type="common">Spotted green pufferfish</name>
    <name type="synonym">Chelonodon nigroviridis</name>
    <dbReference type="NCBI Taxonomy" id="99883"/>
    <lineage>
        <taxon>Eukaryota</taxon>
        <taxon>Metazoa</taxon>
        <taxon>Chordata</taxon>
        <taxon>Craniata</taxon>
        <taxon>Vertebrata</taxon>
        <taxon>Euteleostomi</taxon>
        <taxon>Actinopterygii</taxon>
        <taxon>Neopterygii</taxon>
        <taxon>Teleostei</taxon>
        <taxon>Neoteleostei</taxon>
        <taxon>Acanthomorphata</taxon>
        <taxon>Eupercaria</taxon>
        <taxon>Tetraodontiformes</taxon>
        <taxon>Tetradontoidea</taxon>
        <taxon>Tetraodontidae</taxon>
        <taxon>Tetraodon</taxon>
    </lineage>
</organism>
<accession>Q4TE20</accession>
<evidence type="ECO:0000313" key="1">
    <source>
        <dbReference type="EMBL" id="CAF88862.1"/>
    </source>
</evidence>
<dbReference type="AlphaFoldDB" id="Q4TE20"/>
<comment type="caution">
    <text evidence="1">The sequence shown here is derived from an EMBL/GenBank/DDBJ whole genome shotgun (WGS) entry which is preliminary data.</text>
</comment>